<evidence type="ECO:0000313" key="8">
    <source>
        <dbReference type="Proteomes" id="UP001177023"/>
    </source>
</evidence>
<dbReference type="EMBL" id="CATQJA010002664">
    <property type="protein sequence ID" value="CAJ0581889.1"/>
    <property type="molecule type" value="Genomic_DNA"/>
</dbReference>
<evidence type="ECO:0000259" key="6">
    <source>
        <dbReference type="Pfam" id="PF07782"/>
    </source>
</evidence>
<sequence>MLVNLLKLWMQKRKMMWAAKEFRNYGRPKKRDKFRKKFSWLYPPWREEFTPKNNYDLVFVPGSKQRITAMAILDLILLQAFALLVFFTYGFKYAQRPDQVGIWTAVFFCMISSFAFYFKGLMKWVVIIAWRLFAGNMRSLLLLILLAVAIERNLGNAIENVQSLSEGAVCVQGKFADTRQKMVQKMQGAMNMLETPELQEKWQNFMRTYKNMGKKIRDQYRSLQSFANSINRMFASLSAVTEKCNGLFEGPSRKCYEVMHDLHTSCHSWDPFGTGVCGGIVHLNKLCDFGSFIGDSFCRFPESAKTWIIDNALGAVMETAKNGIQKLAESPAYHWTLYAVDSLTGIGTIGFDVKLQRRNYTQFRAAKSLIVGNIEAELGGYLSGFAVVQKFLNQVLVWTLVVFVGLSIYAITMYNTHSAAHNIYLTKAFYKLDQARIIDGEGSIFPLIGEEKEKYYSIFSLKTTLLEAAKRLAHVVITIVYGHSHYKDFFIAVLAFCR</sequence>
<evidence type="ECO:0000256" key="2">
    <source>
        <dbReference type="ARBA" id="ARBA00022692"/>
    </source>
</evidence>
<dbReference type="InterPro" id="IPR012858">
    <property type="entry name" value="DC_STAMP-like"/>
</dbReference>
<name>A0AA36D8T1_9BILA</name>
<dbReference type="InterPro" id="IPR051856">
    <property type="entry name" value="CSR-E3_Ligase_Protein"/>
</dbReference>
<protein>
    <recommendedName>
        <fullName evidence="6">Dendritic cell-specific transmembrane protein-like domain-containing protein</fullName>
    </recommendedName>
</protein>
<comment type="caution">
    <text evidence="7">The sequence shown here is derived from an EMBL/GenBank/DDBJ whole genome shotgun (WGS) entry which is preliminary data.</text>
</comment>
<feature type="transmembrane region" description="Helical" evidence="5">
    <location>
        <begin position="395"/>
        <end position="414"/>
    </location>
</feature>
<dbReference type="PANTHER" id="PTHR21041">
    <property type="entry name" value="DENDRITIC CELL-SPECIFIC TRANSMEMBRANE PROTEIN"/>
    <property type="match status" value="1"/>
</dbReference>
<dbReference type="Pfam" id="PF26039">
    <property type="entry name" value="Dcst2"/>
    <property type="match status" value="1"/>
</dbReference>
<feature type="transmembrane region" description="Helical" evidence="5">
    <location>
        <begin position="124"/>
        <end position="150"/>
    </location>
</feature>
<feature type="transmembrane region" description="Helical" evidence="5">
    <location>
        <begin position="100"/>
        <end position="118"/>
    </location>
</feature>
<evidence type="ECO:0000313" key="7">
    <source>
        <dbReference type="EMBL" id="CAJ0581889.1"/>
    </source>
</evidence>
<accession>A0AA36D8T1</accession>
<dbReference type="Proteomes" id="UP001177023">
    <property type="component" value="Unassembled WGS sequence"/>
</dbReference>
<comment type="subcellular location">
    <subcellularLocation>
        <location evidence="1">Membrane</location>
        <topology evidence="1">Multi-pass membrane protein</topology>
    </subcellularLocation>
</comment>
<proteinExistence type="predicted"/>
<evidence type="ECO:0000256" key="1">
    <source>
        <dbReference type="ARBA" id="ARBA00004141"/>
    </source>
</evidence>
<keyword evidence="4 5" id="KW-0472">Membrane</keyword>
<gene>
    <name evidence="7" type="ORF">MSPICULIGERA_LOCUS20038</name>
</gene>
<organism evidence="7 8">
    <name type="scientific">Mesorhabditis spiculigera</name>
    <dbReference type="NCBI Taxonomy" id="96644"/>
    <lineage>
        <taxon>Eukaryota</taxon>
        <taxon>Metazoa</taxon>
        <taxon>Ecdysozoa</taxon>
        <taxon>Nematoda</taxon>
        <taxon>Chromadorea</taxon>
        <taxon>Rhabditida</taxon>
        <taxon>Rhabditina</taxon>
        <taxon>Rhabditomorpha</taxon>
        <taxon>Rhabditoidea</taxon>
        <taxon>Rhabditidae</taxon>
        <taxon>Mesorhabditinae</taxon>
        <taxon>Mesorhabditis</taxon>
    </lineage>
</organism>
<dbReference type="AlphaFoldDB" id="A0AA36D8T1"/>
<feature type="non-terminal residue" evidence="7">
    <location>
        <position position="1"/>
    </location>
</feature>
<evidence type="ECO:0000256" key="3">
    <source>
        <dbReference type="ARBA" id="ARBA00022989"/>
    </source>
</evidence>
<keyword evidence="2 5" id="KW-0812">Transmembrane</keyword>
<dbReference type="GO" id="GO:0016020">
    <property type="term" value="C:membrane"/>
    <property type="evidence" value="ECO:0007669"/>
    <property type="project" value="UniProtKB-SubCell"/>
</dbReference>
<evidence type="ECO:0000256" key="5">
    <source>
        <dbReference type="SAM" id="Phobius"/>
    </source>
</evidence>
<evidence type="ECO:0000256" key="4">
    <source>
        <dbReference type="ARBA" id="ARBA00023136"/>
    </source>
</evidence>
<feature type="transmembrane region" description="Helical" evidence="5">
    <location>
        <begin position="67"/>
        <end position="88"/>
    </location>
</feature>
<dbReference type="PANTHER" id="PTHR21041:SF9">
    <property type="entry name" value="DENDRITIC CELL-SPECIFIC TRANSMEMBRANE PROTEIN-LIKE DOMAIN-CONTAINING PROTEIN"/>
    <property type="match status" value="1"/>
</dbReference>
<keyword evidence="3 5" id="KW-1133">Transmembrane helix</keyword>
<feature type="domain" description="Dendritic cell-specific transmembrane protein-like" evidence="6">
    <location>
        <begin position="422"/>
        <end position="481"/>
    </location>
</feature>
<keyword evidence="8" id="KW-1185">Reference proteome</keyword>
<dbReference type="Pfam" id="PF07782">
    <property type="entry name" value="DC_STAMP"/>
    <property type="match status" value="1"/>
</dbReference>
<reference evidence="7" key="1">
    <citation type="submission" date="2023-06" db="EMBL/GenBank/DDBJ databases">
        <authorList>
            <person name="Delattre M."/>
        </authorList>
    </citation>
    <scope>NUCLEOTIDE SEQUENCE</scope>
    <source>
        <strain evidence="7">AF72</strain>
    </source>
</reference>